<feature type="non-terminal residue" evidence="4">
    <location>
        <position position="1"/>
    </location>
</feature>
<proteinExistence type="predicted"/>
<dbReference type="AlphaFoldDB" id="A0AA36D530"/>
<evidence type="ECO:0000256" key="3">
    <source>
        <dbReference type="SAM" id="SignalP"/>
    </source>
</evidence>
<accession>A0AA36D530</accession>
<feature type="compositionally biased region" description="Basic and acidic residues" evidence="1">
    <location>
        <begin position="38"/>
        <end position="49"/>
    </location>
</feature>
<sequence>MGGEVRIAWLILGCLLLVRAGTKPIIYKKGMELPETLPKPEQDKPKSDTPDSAPIIYKKEDTAKVQQPLTATVAPKLDPKDTDKGPKIEPKVEIVKTEPTTHAAETTAAPKKESKKQEEDYLSDDQKPDVEEGKDDKEEEQQLEPIQVIDEESNEELAKSTKEKVKEIKKAQRLNYEPESQDGHFMGWMIFLLLLVVIGYVVMHNKRKLLGLKFEGRSTRRGSHAAAAPDTAGSASRSQKV</sequence>
<dbReference type="PANTHER" id="PTHR16502:SF0">
    <property type="entry name" value="KERATINOCYTE-ASSOCIATED TRANSMEMBRANE PROTEIN 2"/>
    <property type="match status" value="1"/>
</dbReference>
<organism evidence="4 5">
    <name type="scientific">Mesorhabditis spiculigera</name>
    <dbReference type="NCBI Taxonomy" id="96644"/>
    <lineage>
        <taxon>Eukaryota</taxon>
        <taxon>Metazoa</taxon>
        <taxon>Ecdysozoa</taxon>
        <taxon>Nematoda</taxon>
        <taxon>Chromadorea</taxon>
        <taxon>Rhabditida</taxon>
        <taxon>Rhabditina</taxon>
        <taxon>Rhabditomorpha</taxon>
        <taxon>Rhabditoidea</taxon>
        <taxon>Rhabditidae</taxon>
        <taxon>Mesorhabditinae</taxon>
        <taxon>Mesorhabditis</taxon>
    </lineage>
</organism>
<evidence type="ECO:0000256" key="1">
    <source>
        <dbReference type="SAM" id="MobiDB-lite"/>
    </source>
</evidence>
<dbReference type="InterPro" id="IPR037645">
    <property type="entry name" value="KCT2"/>
</dbReference>
<name>A0AA36D530_9BILA</name>
<feature type="transmembrane region" description="Helical" evidence="2">
    <location>
        <begin position="185"/>
        <end position="203"/>
    </location>
</feature>
<feature type="region of interest" description="Disordered" evidence="1">
    <location>
        <begin position="218"/>
        <end position="241"/>
    </location>
</feature>
<feature type="region of interest" description="Disordered" evidence="1">
    <location>
        <begin position="35"/>
        <end position="161"/>
    </location>
</feature>
<protein>
    <submittedName>
        <fullName evidence="4">Uncharacterized protein</fullName>
    </submittedName>
</protein>
<keyword evidence="5" id="KW-1185">Reference proteome</keyword>
<keyword evidence="2" id="KW-1133">Transmembrane helix</keyword>
<dbReference type="EMBL" id="CATQJA010002657">
    <property type="protein sequence ID" value="CAJ0579824.1"/>
    <property type="molecule type" value="Genomic_DNA"/>
</dbReference>
<dbReference type="Proteomes" id="UP001177023">
    <property type="component" value="Unassembled WGS sequence"/>
</dbReference>
<feature type="compositionally biased region" description="Basic and acidic residues" evidence="1">
    <location>
        <begin position="110"/>
        <end position="136"/>
    </location>
</feature>
<evidence type="ECO:0000313" key="5">
    <source>
        <dbReference type="Proteomes" id="UP001177023"/>
    </source>
</evidence>
<feature type="signal peptide" evidence="3">
    <location>
        <begin position="1"/>
        <end position="20"/>
    </location>
</feature>
<keyword evidence="2" id="KW-0472">Membrane</keyword>
<dbReference type="PANTHER" id="PTHR16502">
    <property type="entry name" value="KERATINOCYTE-ASSOCIATED TRANSMEMBRANE PROTEIN 2"/>
    <property type="match status" value="1"/>
</dbReference>
<reference evidence="4" key="1">
    <citation type="submission" date="2023-06" db="EMBL/GenBank/DDBJ databases">
        <authorList>
            <person name="Delattre M."/>
        </authorList>
    </citation>
    <scope>NUCLEOTIDE SEQUENCE</scope>
    <source>
        <strain evidence="4">AF72</strain>
    </source>
</reference>
<feature type="compositionally biased region" description="Low complexity" evidence="1">
    <location>
        <begin position="97"/>
        <end position="109"/>
    </location>
</feature>
<keyword evidence="2" id="KW-0812">Transmembrane</keyword>
<feature type="compositionally biased region" description="Basic and acidic residues" evidence="1">
    <location>
        <begin position="77"/>
        <end position="96"/>
    </location>
</feature>
<evidence type="ECO:0000256" key="2">
    <source>
        <dbReference type="SAM" id="Phobius"/>
    </source>
</evidence>
<gene>
    <name evidence="4" type="ORF">MSPICULIGERA_LOCUS18029</name>
</gene>
<keyword evidence="3" id="KW-0732">Signal</keyword>
<comment type="caution">
    <text evidence="4">The sequence shown here is derived from an EMBL/GenBank/DDBJ whole genome shotgun (WGS) entry which is preliminary data.</text>
</comment>
<feature type="chain" id="PRO_5041363666" evidence="3">
    <location>
        <begin position="21"/>
        <end position="241"/>
    </location>
</feature>
<dbReference type="Pfam" id="PF17818">
    <property type="entry name" value="KCT2"/>
    <property type="match status" value="1"/>
</dbReference>
<feature type="compositionally biased region" description="Low complexity" evidence="1">
    <location>
        <begin position="224"/>
        <end position="241"/>
    </location>
</feature>
<evidence type="ECO:0000313" key="4">
    <source>
        <dbReference type="EMBL" id="CAJ0579824.1"/>
    </source>
</evidence>